<dbReference type="GO" id="GO:0008195">
    <property type="term" value="F:phosphatidate phosphatase activity"/>
    <property type="evidence" value="ECO:0000318"/>
    <property type="project" value="GO_Central"/>
</dbReference>
<protein>
    <recommendedName>
        <fullName evidence="3">phosphatidate phosphatase</fullName>
        <ecNumber evidence="3">3.1.3.4</ecNumber>
    </recommendedName>
</protein>
<reference evidence="8" key="1">
    <citation type="journal article" date="2010" name="Nat. Biotechnol.">
        <title>Draft genome sequence of the oilseed species Ricinus communis.</title>
        <authorList>
            <person name="Chan A.P."/>
            <person name="Crabtree J."/>
            <person name="Zhao Q."/>
            <person name="Lorenzi H."/>
            <person name="Orvis J."/>
            <person name="Puiu D."/>
            <person name="Melake-Berhan A."/>
            <person name="Jones K.M."/>
            <person name="Redman J."/>
            <person name="Chen G."/>
            <person name="Cahoon E.B."/>
            <person name="Gedil M."/>
            <person name="Stanke M."/>
            <person name="Haas B.J."/>
            <person name="Wortman J.R."/>
            <person name="Fraser-Liggett C.M."/>
            <person name="Ravel J."/>
            <person name="Rabinowicz P.D."/>
        </authorList>
    </citation>
    <scope>NUCLEOTIDE SEQUENCE [LARGE SCALE GENOMIC DNA]</scope>
    <source>
        <strain evidence="8">cv. Hale</strain>
    </source>
</reference>
<dbReference type="SMART" id="SM00775">
    <property type="entry name" value="LNS2"/>
    <property type="match status" value="1"/>
</dbReference>
<evidence type="ECO:0000259" key="6">
    <source>
        <dbReference type="SMART" id="SM00775"/>
    </source>
</evidence>
<dbReference type="SUPFAM" id="SSF56784">
    <property type="entry name" value="HAD-like"/>
    <property type="match status" value="1"/>
</dbReference>
<proteinExistence type="inferred from homology"/>
<feature type="region of interest" description="Disordered" evidence="5">
    <location>
        <begin position="461"/>
        <end position="527"/>
    </location>
</feature>
<feature type="compositionally biased region" description="Acidic residues" evidence="5">
    <location>
        <begin position="487"/>
        <end position="501"/>
    </location>
</feature>
<evidence type="ECO:0000256" key="2">
    <source>
        <dbReference type="ARBA" id="ARBA00005476"/>
    </source>
</evidence>
<evidence type="ECO:0000256" key="1">
    <source>
        <dbReference type="ARBA" id="ARBA00001946"/>
    </source>
</evidence>
<feature type="compositionally biased region" description="Polar residues" evidence="5">
    <location>
        <begin position="629"/>
        <end position="647"/>
    </location>
</feature>
<dbReference type="InterPro" id="IPR031315">
    <property type="entry name" value="LNS2/PITP"/>
</dbReference>
<evidence type="ECO:0000313" key="8">
    <source>
        <dbReference type="Proteomes" id="UP000008311"/>
    </source>
</evidence>
<comment type="similarity">
    <text evidence="2">Belongs to the lipin family.</text>
</comment>
<evidence type="ECO:0000313" key="7">
    <source>
        <dbReference type="EMBL" id="EEF52427.1"/>
    </source>
</evidence>
<dbReference type="InterPro" id="IPR031703">
    <property type="entry name" value="Lipin_mid"/>
</dbReference>
<feature type="region of interest" description="Disordered" evidence="5">
    <location>
        <begin position="629"/>
        <end position="664"/>
    </location>
</feature>
<dbReference type="Pfam" id="PF08235">
    <property type="entry name" value="LNS2"/>
    <property type="match status" value="1"/>
</dbReference>
<feature type="region of interest" description="Disordered" evidence="5">
    <location>
        <begin position="787"/>
        <end position="811"/>
    </location>
</feature>
<dbReference type="PANTHER" id="PTHR12181:SF65">
    <property type="entry name" value="PHOSPHATIDATE PHOSPHATASE"/>
    <property type="match status" value="1"/>
</dbReference>
<dbReference type="InterPro" id="IPR007651">
    <property type="entry name" value="Lipin_N"/>
</dbReference>
<organism evidence="7 8">
    <name type="scientific">Ricinus communis</name>
    <name type="common">Castor bean</name>
    <dbReference type="NCBI Taxonomy" id="3988"/>
    <lineage>
        <taxon>Eukaryota</taxon>
        <taxon>Viridiplantae</taxon>
        <taxon>Streptophyta</taxon>
        <taxon>Embryophyta</taxon>
        <taxon>Tracheophyta</taxon>
        <taxon>Spermatophyta</taxon>
        <taxon>Magnoliopsida</taxon>
        <taxon>eudicotyledons</taxon>
        <taxon>Gunneridae</taxon>
        <taxon>Pentapetalae</taxon>
        <taxon>rosids</taxon>
        <taxon>fabids</taxon>
        <taxon>Malpighiales</taxon>
        <taxon>Euphorbiaceae</taxon>
        <taxon>Acalyphoideae</taxon>
        <taxon>Acalypheae</taxon>
        <taxon>Ricinus</taxon>
    </lineage>
</organism>
<dbReference type="eggNOG" id="KOG2116">
    <property type="taxonomic scope" value="Eukaryota"/>
</dbReference>
<dbReference type="PANTHER" id="PTHR12181">
    <property type="entry name" value="LIPIN"/>
    <property type="match status" value="1"/>
</dbReference>
<dbReference type="Proteomes" id="UP000008311">
    <property type="component" value="Unassembled WGS sequence"/>
</dbReference>
<dbReference type="Pfam" id="PF16876">
    <property type="entry name" value="Lipin_mid"/>
    <property type="match status" value="1"/>
</dbReference>
<gene>
    <name evidence="7" type="ORF">RCOM_1590980</name>
</gene>
<feature type="region of interest" description="Disordered" evidence="5">
    <location>
        <begin position="97"/>
        <end position="141"/>
    </location>
</feature>
<dbReference type="FunCoup" id="B9R7E7">
    <property type="interactions" value="2147"/>
</dbReference>
<sequence length="1078" mass="118723">MYAVERLGSYITRGVYTVSGPFHPFGGAVDIIVVEQPDGSFKSSPWYVRFGKFQGVLKAREKVVTISVNGIETNFDMILDPRGEAYFLRELEGEEGDSLSYSSSSGDEMDEQSQKSSRPMKSKSCDYDVSKSSGDQLDASNGKIVARNNSRRSRISGLIFGRRSVEGDGHLKAGDGTDIARISSLERAEIAADLVETFMLDGNGLEEKLVEISEISTNVDEASIQVAHQDDGTKVTCSDSQIKDTFERCPGKNLDEKETSDEMDVVLPGCSASEEENRSHRVESSLICETSKRLYIASGGSEEVHLCAQTFHATAEPVVEAINAVLLVHCFMSDSAGGFNQFLHCQSWLDSLLNTRSAQSDLSGRGFVQDTVNKQAENIGLKRRYIESHDIYPQQTFPSSSSLNGHDEANIEVPVTISPFTEMICVNPALDSVEIEPKAISSMSSSSNSVDQIQDEVNIGNEITRDDSEQLNGDCGLTKTSRSPESESSEEEQFFFSDIDDFEPREAQGESDFPDADDNNNHPSSCAEGTSIIIEPVHMNDESYSPSHKCVQKNGLSDFGNVTENPKLISSPIRIPKHQSVASAEVERLVESLPNLWSNFDNLDEDDLSCSLSHSLDLNSKSLEWNMQQKNEPQSTNADTGNDTPLQAYSKDGDTLHSEDNKDGISNPAVEISLCKHLLYEGMGAEAASQAFAAQKLDIDKFTSIGPAVVKSDKLVVRIGGRYFPWDTAAPIVLGMVAFASENIFEPKGMIPVDQVEKSLVGDPSETIVTTGGSWRLWPFPFRRSRSRKTTPALNDTRSSDAENVSESNAGVDNSRKVLDGRVSKKMIKAVTPTSEQLASLNLREGSNEVTFTFSTSVLGRQKVDARIFLWKWNTRIVISDVDGTITKSDVLGQFMPLVGIDWSQTGVAHLFSAIKDNGYQFLYLSARAIAQAYITRQFLVNFKQDGKALPDGPVVISPDGLFPSLFREVIRRAPHEFKIACLEDIRALFPSDCNPFYAGFGNRDTDEISYLKVGIPKGKIFIINPKGEVAVNRLVDTRSYTSLHALVHGMFPAMTSSEQEDYNSWNFWKLPPPDINM</sequence>
<dbReference type="InterPro" id="IPR036412">
    <property type="entry name" value="HAD-like_sf"/>
</dbReference>
<dbReference type="EC" id="3.1.3.4" evidence="3"/>
<dbReference type="Pfam" id="PF04571">
    <property type="entry name" value="Lipin_N"/>
    <property type="match status" value="1"/>
</dbReference>
<dbReference type="EMBL" id="EQ973772">
    <property type="protein sequence ID" value="EEF52427.1"/>
    <property type="molecule type" value="Genomic_DNA"/>
</dbReference>
<keyword evidence="8" id="KW-1185">Reference proteome</keyword>
<dbReference type="GO" id="GO:0006629">
    <property type="term" value="P:lipid metabolic process"/>
    <property type="evidence" value="ECO:0000318"/>
    <property type="project" value="GO_Central"/>
</dbReference>
<feature type="domain" description="LNS2/PITP" evidence="6">
    <location>
        <begin position="877"/>
        <end position="1033"/>
    </location>
</feature>
<feature type="compositionally biased region" description="Polar residues" evidence="5">
    <location>
        <begin position="130"/>
        <end position="139"/>
    </location>
</feature>
<dbReference type="AlphaFoldDB" id="B9R7E7"/>
<evidence type="ECO:0000256" key="5">
    <source>
        <dbReference type="SAM" id="MobiDB-lite"/>
    </source>
</evidence>
<dbReference type="InterPro" id="IPR013209">
    <property type="entry name" value="LNS2"/>
</dbReference>
<comment type="cofactor">
    <cofactor evidence="1">
        <name>Mg(2+)</name>
        <dbReference type="ChEBI" id="CHEBI:18420"/>
    </cofactor>
</comment>
<dbReference type="InParanoid" id="B9R7E7"/>
<accession>B9R7E7</accession>
<evidence type="ECO:0000256" key="3">
    <source>
        <dbReference type="ARBA" id="ARBA00012638"/>
    </source>
</evidence>
<keyword evidence="4" id="KW-0378">Hydrolase</keyword>
<feature type="compositionally biased region" description="Basic and acidic residues" evidence="5">
    <location>
        <begin position="651"/>
        <end position="663"/>
    </location>
</feature>
<evidence type="ECO:0000256" key="4">
    <source>
        <dbReference type="ARBA" id="ARBA00022801"/>
    </source>
</evidence>
<dbReference type="STRING" id="3988.B9R7E7"/>
<feature type="compositionally biased region" description="Polar residues" evidence="5">
    <location>
        <begin position="790"/>
        <end position="811"/>
    </location>
</feature>
<name>B9R7E7_RICCO</name>
<dbReference type="InterPro" id="IPR026058">
    <property type="entry name" value="LIPIN"/>
</dbReference>